<dbReference type="KEGG" id="aplc:110978221"/>
<keyword evidence="3" id="KW-0862">Zinc</keyword>
<dbReference type="PANTHER" id="PTHR25462:SF296">
    <property type="entry name" value="MEIOTIC P26, ISOFORM F"/>
    <property type="match status" value="1"/>
</dbReference>
<dbReference type="AlphaFoldDB" id="A0A8B7YAK3"/>
<keyword evidence="7" id="KW-1185">Reference proteome</keyword>
<accession>A0A8B7YAK3</accession>
<reference evidence="8" key="1">
    <citation type="submission" date="2025-08" db="UniProtKB">
        <authorList>
            <consortium name="RefSeq"/>
        </authorList>
    </citation>
    <scope>IDENTIFICATION</scope>
</reference>
<dbReference type="PROSITE" id="PS00518">
    <property type="entry name" value="ZF_RING_1"/>
    <property type="match status" value="1"/>
</dbReference>
<dbReference type="PROSITE" id="PS50089">
    <property type="entry name" value="ZF_RING_2"/>
    <property type="match status" value="1"/>
</dbReference>
<dbReference type="InterPro" id="IPR013083">
    <property type="entry name" value="Znf_RING/FYVE/PHD"/>
</dbReference>
<gene>
    <name evidence="8" type="primary">LOC110978221</name>
</gene>
<dbReference type="InterPro" id="IPR018957">
    <property type="entry name" value="Znf_C3HC4_RING-type"/>
</dbReference>
<dbReference type="SMART" id="SM00184">
    <property type="entry name" value="RING"/>
    <property type="match status" value="1"/>
</dbReference>
<keyword evidence="2 4" id="KW-0863">Zinc-finger</keyword>
<dbReference type="OMA" id="NCERTED"/>
<dbReference type="Pfam" id="PF00643">
    <property type="entry name" value="zf-B_box"/>
    <property type="match status" value="1"/>
</dbReference>
<sequence length="382" mass="43581">MTGFVFKPTGLPLTATFMMEFTKNKAVTLEEMESPKGQLMEITAESVLDMLTQDHLKCHICLNTFTSPTYLDCLHTFCIQCLEDMRSNSGHSCNELHCPNCRVKTSLIGRGTLGLKRNFMMVSLVEEVASQKKLLRIQQGAVTCTLCNDEASAVIQCSDCQERLCQDCWMQQDSKHTGHHIDILDPTTTEKPPVVPKCRKHERYECCFYCKTCQALICAMCAATSHRSLEHEHLEIDEADDLARQELGILRSRLEKRQQDYISAVQHIKRNCERTEDILDNTVAKIETAGEYAEAEDEDQVLETLMTLKRARAKDFCKALQVISAKVEWVQHVYDYVSQQVADAGKYQLLRQKEELVTNIEETLANTDEEHPCLEATYNCQY</sequence>
<dbReference type="SUPFAM" id="SSF57850">
    <property type="entry name" value="RING/U-box"/>
    <property type="match status" value="1"/>
</dbReference>
<evidence type="ECO:0000313" key="7">
    <source>
        <dbReference type="Proteomes" id="UP000694845"/>
    </source>
</evidence>
<dbReference type="InterPro" id="IPR000315">
    <property type="entry name" value="Znf_B-box"/>
</dbReference>
<evidence type="ECO:0000259" key="5">
    <source>
        <dbReference type="PROSITE" id="PS50089"/>
    </source>
</evidence>
<feature type="domain" description="RING-type" evidence="5">
    <location>
        <begin position="58"/>
        <end position="102"/>
    </location>
</feature>
<dbReference type="PANTHER" id="PTHR25462">
    <property type="entry name" value="BONUS, ISOFORM C-RELATED"/>
    <property type="match status" value="1"/>
</dbReference>
<keyword evidence="1" id="KW-0479">Metal-binding</keyword>
<proteinExistence type="predicted"/>
<dbReference type="InterPro" id="IPR047153">
    <property type="entry name" value="TRIM45/56/19-like"/>
</dbReference>
<dbReference type="Proteomes" id="UP000694845">
    <property type="component" value="Unplaced"/>
</dbReference>
<protein>
    <submittedName>
        <fullName evidence="8">E3 ubiquitin-protein ligase TRIM56-like</fullName>
    </submittedName>
</protein>
<dbReference type="InterPro" id="IPR001841">
    <property type="entry name" value="Znf_RING"/>
</dbReference>
<name>A0A8B7YAK3_ACAPL</name>
<dbReference type="GeneID" id="110978221"/>
<evidence type="ECO:0000256" key="4">
    <source>
        <dbReference type="PROSITE-ProRule" id="PRU00024"/>
    </source>
</evidence>
<evidence type="ECO:0000256" key="2">
    <source>
        <dbReference type="ARBA" id="ARBA00022771"/>
    </source>
</evidence>
<dbReference type="SUPFAM" id="SSF57845">
    <property type="entry name" value="B-box zinc-binding domain"/>
    <property type="match status" value="1"/>
</dbReference>
<dbReference type="Gene3D" id="3.30.40.10">
    <property type="entry name" value="Zinc/RING finger domain, C3HC4 (zinc finger)"/>
    <property type="match status" value="1"/>
</dbReference>
<dbReference type="InterPro" id="IPR017907">
    <property type="entry name" value="Znf_RING_CS"/>
</dbReference>
<organism evidence="7 8">
    <name type="scientific">Acanthaster planci</name>
    <name type="common">Crown-of-thorns starfish</name>
    <dbReference type="NCBI Taxonomy" id="133434"/>
    <lineage>
        <taxon>Eukaryota</taxon>
        <taxon>Metazoa</taxon>
        <taxon>Echinodermata</taxon>
        <taxon>Eleutherozoa</taxon>
        <taxon>Asterozoa</taxon>
        <taxon>Asteroidea</taxon>
        <taxon>Valvatacea</taxon>
        <taxon>Valvatida</taxon>
        <taxon>Acanthasteridae</taxon>
        <taxon>Acanthaster</taxon>
    </lineage>
</organism>
<evidence type="ECO:0000313" key="8">
    <source>
        <dbReference type="RefSeq" id="XP_022088731.1"/>
    </source>
</evidence>
<dbReference type="PROSITE" id="PS50119">
    <property type="entry name" value="ZF_BBOX"/>
    <property type="match status" value="1"/>
</dbReference>
<evidence type="ECO:0000256" key="1">
    <source>
        <dbReference type="ARBA" id="ARBA00022723"/>
    </source>
</evidence>
<dbReference type="Gene3D" id="3.30.160.60">
    <property type="entry name" value="Classic Zinc Finger"/>
    <property type="match status" value="1"/>
</dbReference>
<dbReference type="GO" id="GO:0008270">
    <property type="term" value="F:zinc ion binding"/>
    <property type="evidence" value="ECO:0007669"/>
    <property type="project" value="UniProtKB-KW"/>
</dbReference>
<dbReference type="RefSeq" id="XP_022088731.1">
    <property type="nucleotide sequence ID" value="XM_022233039.1"/>
</dbReference>
<evidence type="ECO:0000259" key="6">
    <source>
        <dbReference type="PROSITE" id="PS50119"/>
    </source>
</evidence>
<evidence type="ECO:0000256" key="3">
    <source>
        <dbReference type="ARBA" id="ARBA00022833"/>
    </source>
</evidence>
<feature type="domain" description="B box-type" evidence="6">
    <location>
        <begin position="198"/>
        <end position="236"/>
    </location>
</feature>
<dbReference type="OrthoDB" id="111250at2759"/>
<dbReference type="Pfam" id="PF00097">
    <property type="entry name" value="zf-C3HC4"/>
    <property type="match status" value="1"/>
</dbReference>